<evidence type="ECO:0000256" key="1">
    <source>
        <dbReference type="SAM" id="MobiDB-lite"/>
    </source>
</evidence>
<reference evidence="3" key="1">
    <citation type="journal article" date="2019" name="Int. J. Syst. Evol. Microbiol.">
        <title>The Global Catalogue of Microorganisms (GCM) 10K type strain sequencing project: providing services to taxonomists for standard genome sequencing and annotation.</title>
        <authorList>
            <consortium name="The Broad Institute Genomics Platform"/>
            <consortium name="The Broad Institute Genome Sequencing Center for Infectious Disease"/>
            <person name="Wu L."/>
            <person name="Ma J."/>
        </authorList>
    </citation>
    <scope>NUCLEOTIDE SEQUENCE [LARGE SCALE GENOMIC DNA]</scope>
    <source>
        <strain evidence="3">JCM 18123</strain>
    </source>
</reference>
<dbReference type="EMBL" id="BAABIK010000055">
    <property type="protein sequence ID" value="GAA4958614.1"/>
    <property type="molecule type" value="Genomic_DNA"/>
</dbReference>
<organism evidence="2 3">
    <name type="scientific">Streptomonospora halophila</name>
    <dbReference type="NCBI Taxonomy" id="427369"/>
    <lineage>
        <taxon>Bacteria</taxon>
        <taxon>Bacillati</taxon>
        <taxon>Actinomycetota</taxon>
        <taxon>Actinomycetes</taxon>
        <taxon>Streptosporangiales</taxon>
        <taxon>Nocardiopsidaceae</taxon>
        <taxon>Streptomonospora</taxon>
    </lineage>
</organism>
<dbReference type="RefSeq" id="WP_344140429.1">
    <property type="nucleotide sequence ID" value="NZ_BAABIK010000055.1"/>
</dbReference>
<keyword evidence="3" id="KW-1185">Reference proteome</keyword>
<gene>
    <name evidence="2" type="ORF">GCM10023224_50750</name>
</gene>
<accession>A0ABP9H0D2</accession>
<sequence length="110" mass="11327">MRYRITFAAGLAVGYVLGAKAGKTRYEQIVRAARRVAESPAVQETAGVVGAQVSGAGKAVYGKVAERMPVSSLKDFLARPTDEEAAELSGTGPDGAVRGSGLNGSDSGRR</sequence>
<dbReference type="Proteomes" id="UP001499993">
    <property type="component" value="Unassembled WGS sequence"/>
</dbReference>
<comment type="caution">
    <text evidence="2">The sequence shown here is derived from an EMBL/GenBank/DDBJ whole genome shotgun (WGS) entry which is preliminary data.</text>
</comment>
<evidence type="ECO:0000313" key="3">
    <source>
        <dbReference type="Proteomes" id="UP001499993"/>
    </source>
</evidence>
<feature type="region of interest" description="Disordered" evidence="1">
    <location>
        <begin position="81"/>
        <end position="110"/>
    </location>
</feature>
<evidence type="ECO:0000313" key="2">
    <source>
        <dbReference type="EMBL" id="GAA4958614.1"/>
    </source>
</evidence>
<proteinExistence type="predicted"/>
<protein>
    <submittedName>
        <fullName evidence="2">YtxH domain-containing protein</fullName>
    </submittedName>
</protein>
<name>A0ABP9H0D2_9ACTN</name>